<evidence type="ECO:0000256" key="4">
    <source>
        <dbReference type="ARBA" id="ARBA00022741"/>
    </source>
</evidence>
<reference evidence="7 8" key="1">
    <citation type="journal article" date="2016" name="Sci. Rep.">
        <title>Metabolic traits of an uncultured archaeal lineage -MSBL1- from brine pools of the Red Sea.</title>
        <authorList>
            <person name="Mwirichia R."/>
            <person name="Alam I."/>
            <person name="Rashid M."/>
            <person name="Vinu M."/>
            <person name="Ba-Alawi W."/>
            <person name="Anthony Kamau A."/>
            <person name="Kamanda Ngugi D."/>
            <person name="Goker M."/>
            <person name="Klenk H.P."/>
            <person name="Bajic V."/>
            <person name="Stingl U."/>
        </authorList>
    </citation>
    <scope>NUCLEOTIDE SEQUENCE [LARGE SCALE GENOMIC DNA]</scope>
    <source>
        <strain evidence="7">SCGC-AAA259E22</strain>
    </source>
</reference>
<dbReference type="Proteomes" id="UP000070657">
    <property type="component" value="Unassembled WGS sequence"/>
</dbReference>
<dbReference type="InterPro" id="IPR013815">
    <property type="entry name" value="ATP_grasp_subdomain_1"/>
</dbReference>
<dbReference type="EC" id="6.2.1.13" evidence="2"/>
<dbReference type="GO" id="GO:0005524">
    <property type="term" value="F:ATP binding"/>
    <property type="evidence" value="ECO:0007669"/>
    <property type="project" value="UniProtKB-KW"/>
</dbReference>
<name>A0A133UHR6_9EURY</name>
<dbReference type="InterPro" id="IPR051538">
    <property type="entry name" value="Acyl-CoA_Synth/Transferase"/>
</dbReference>
<keyword evidence="8" id="KW-1185">Reference proteome</keyword>
<dbReference type="EMBL" id="LHXP01000007">
    <property type="protein sequence ID" value="KXA93784.1"/>
    <property type="molecule type" value="Genomic_DNA"/>
</dbReference>
<evidence type="ECO:0000256" key="2">
    <source>
        <dbReference type="ARBA" id="ARBA00012957"/>
    </source>
</evidence>
<evidence type="ECO:0000313" key="7">
    <source>
        <dbReference type="EMBL" id="KXA93784.1"/>
    </source>
</evidence>
<evidence type="ECO:0000256" key="5">
    <source>
        <dbReference type="ARBA" id="ARBA00022840"/>
    </source>
</evidence>
<comment type="caution">
    <text evidence="7">The sequence shown here is derived from an EMBL/GenBank/DDBJ whole genome shotgun (WGS) entry which is preliminary data.</text>
</comment>
<dbReference type="Gene3D" id="3.30.470.20">
    <property type="entry name" value="ATP-grasp fold, B domain"/>
    <property type="match status" value="1"/>
</dbReference>
<keyword evidence="4" id="KW-0547">Nucleotide-binding</keyword>
<evidence type="ECO:0000313" key="8">
    <source>
        <dbReference type="Proteomes" id="UP000070657"/>
    </source>
</evidence>
<dbReference type="PANTHER" id="PTHR43334">
    <property type="entry name" value="ACETATE--COA LIGASE [ADP-FORMING]"/>
    <property type="match status" value="1"/>
</dbReference>
<dbReference type="Gene3D" id="3.30.1490.20">
    <property type="entry name" value="ATP-grasp fold, A domain"/>
    <property type="match status" value="1"/>
</dbReference>
<keyword evidence="3" id="KW-0436">Ligase</keyword>
<gene>
    <name evidence="7" type="ORF">AKJ66_01025</name>
</gene>
<comment type="catalytic activity">
    <reaction evidence="1">
        <text>acetate + ATP + CoA = acetyl-CoA + ADP + phosphate</text>
        <dbReference type="Rhea" id="RHEA:15081"/>
        <dbReference type="ChEBI" id="CHEBI:30089"/>
        <dbReference type="ChEBI" id="CHEBI:30616"/>
        <dbReference type="ChEBI" id="CHEBI:43474"/>
        <dbReference type="ChEBI" id="CHEBI:57287"/>
        <dbReference type="ChEBI" id="CHEBI:57288"/>
        <dbReference type="ChEBI" id="CHEBI:456216"/>
        <dbReference type="EC" id="6.2.1.13"/>
    </reaction>
</comment>
<organism evidence="7 8">
    <name type="scientific">candidate division MSBL1 archaeon SCGC-AAA259E22</name>
    <dbReference type="NCBI Taxonomy" id="1698265"/>
    <lineage>
        <taxon>Archaea</taxon>
        <taxon>Methanobacteriati</taxon>
        <taxon>Methanobacteriota</taxon>
        <taxon>candidate division MSBL1</taxon>
    </lineage>
</organism>
<sequence length="239" mass="26682">MESEILKELSESGAESLSEAEAKKVLDEYDIPVPAEVKVDYEKGKDSKTYLSDLKEKGLPEYPVFLKVDSRDIKSSTDANTLKRVKNDAEAEKAIEEILSNAKEYDEKAEIQGILASEDVSSDDAREIFLGAIDDEQFGHVISLGFGGVNVEVYEDVEFRVVPLAESDVRSMIHDLKGKKRLEEFRGMKPVGIESLVEVTLKLSDLVENNPEIKEMDLNPLLATPKECIVVDVLFRLSQ</sequence>
<proteinExistence type="predicted"/>
<evidence type="ECO:0000256" key="1">
    <source>
        <dbReference type="ARBA" id="ARBA00001619"/>
    </source>
</evidence>
<protein>
    <recommendedName>
        <fullName evidence="2">acetate--CoA ligase (ADP-forming)</fullName>
        <ecNumber evidence="2">6.2.1.13</ecNumber>
    </recommendedName>
</protein>
<dbReference type="PANTHER" id="PTHR43334:SF1">
    <property type="entry name" value="3-HYDROXYPROPIONATE--COA LIGASE [ADP-FORMING]"/>
    <property type="match status" value="1"/>
</dbReference>
<dbReference type="GO" id="GO:0043758">
    <property type="term" value="F:acetate-CoA ligase (ADP-forming) activity"/>
    <property type="evidence" value="ECO:0007669"/>
    <property type="project" value="UniProtKB-EC"/>
</dbReference>
<accession>A0A133UHR6</accession>
<keyword evidence="5" id="KW-0067">ATP-binding</keyword>
<dbReference type="Pfam" id="PF13549">
    <property type="entry name" value="ATP-grasp_5"/>
    <property type="match status" value="1"/>
</dbReference>
<dbReference type="AlphaFoldDB" id="A0A133UHR6"/>
<feature type="compositionally biased region" description="Basic and acidic residues" evidence="6">
    <location>
        <begin position="1"/>
        <end position="10"/>
    </location>
</feature>
<dbReference type="SUPFAM" id="SSF56059">
    <property type="entry name" value="Glutathione synthetase ATP-binding domain-like"/>
    <property type="match status" value="1"/>
</dbReference>
<feature type="region of interest" description="Disordered" evidence="6">
    <location>
        <begin position="1"/>
        <end position="21"/>
    </location>
</feature>
<evidence type="ECO:0000256" key="6">
    <source>
        <dbReference type="SAM" id="MobiDB-lite"/>
    </source>
</evidence>
<evidence type="ECO:0000256" key="3">
    <source>
        <dbReference type="ARBA" id="ARBA00022598"/>
    </source>
</evidence>